<dbReference type="SMART" id="SM00696">
    <property type="entry name" value="DM9"/>
    <property type="match status" value="1"/>
</dbReference>
<dbReference type="OrthoDB" id="2142040at2759"/>
<dbReference type="InterPro" id="IPR006616">
    <property type="entry name" value="DM9_repeat"/>
</dbReference>
<dbReference type="CDD" id="cd12214">
    <property type="entry name" value="ChiA1_BD"/>
    <property type="match status" value="1"/>
</dbReference>
<sequence>MTQYWEPGTQYNYGDVVEYEGDFYKIIQPHRSQSDWTPNITPALWGRTQAPHRQEKQEHNWQQQPQQQQQQPQQQVPQQAPSWDYGKQEQGPAPQQEEKKSWLDEHKTELEIGGGIAAGLGLLGAGFGAYKHHEHKKEEQQGFEAWANSARTRTSDFHTNGPRGPATWIYNEGKRIPQGAISTGREHDWTLYIARSWIDGALMPGKASDVFKEGAVIGYKNEEHHVARYEVLIGDMRALKWVQAGNRINVDYLGAKPVEGGYENDQTPLYIVKAYHKDAWHPGKASPKLDGKSDLTSSE</sequence>
<dbReference type="GO" id="GO:0005576">
    <property type="term" value="C:extracellular region"/>
    <property type="evidence" value="ECO:0007669"/>
    <property type="project" value="InterPro"/>
</dbReference>
<dbReference type="AlphaFoldDB" id="A0A8H5D1C5"/>
<proteinExistence type="predicted"/>
<organism evidence="4 5">
    <name type="scientific">Leucocoprinus leucothites</name>
    <dbReference type="NCBI Taxonomy" id="201217"/>
    <lineage>
        <taxon>Eukaryota</taxon>
        <taxon>Fungi</taxon>
        <taxon>Dikarya</taxon>
        <taxon>Basidiomycota</taxon>
        <taxon>Agaricomycotina</taxon>
        <taxon>Agaricomycetes</taxon>
        <taxon>Agaricomycetidae</taxon>
        <taxon>Agaricales</taxon>
        <taxon>Agaricineae</taxon>
        <taxon>Agaricaceae</taxon>
        <taxon>Leucocoprinus</taxon>
    </lineage>
</organism>
<evidence type="ECO:0000313" key="4">
    <source>
        <dbReference type="EMBL" id="KAF5351874.1"/>
    </source>
</evidence>
<dbReference type="GO" id="GO:0030246">
    <property type="term" value="F:carbohydrate binding"/>
    <property type="evidence" value="ECO:0007669"/>
    <property type="project" value="InterPro"/>
</dbReference>
<dbReference type="Gene3D" id="2.10.10.20">
    <property type="entry name" value="Carbohydrate-binding module superfamily 5/12"/>
    <property type="match status" value="1"/>
</dbReference>
<feature type="region of interest" description="Disordered" evidence="2">
    <location>
        <begin position="32"/>
        <end position="101"/>
    </location>
</feature>
<evidence type="ECO:0000259" key="3">
    <source>
        <dbReference type="Pfam" id="PF02839"/>
    </source>
</evidence>
<evidence type="ECO:0000313" key="5">
    <source>
        <dbReference type="Proteomes" id="UP000559027"/>
    </source>
</evidence>
<keyword evidence="1" id="KW-0378">Hydrolase</keyword>
<reference evidence="4 5" key="1">
    <citation type="journal article" date="2020" name="ISME J.">
        <title>Uncovering the hidden diversity of litter-decomposition mechanisms in mushroom-forming fungi.</title>
        <authorList>
            <person name="Floudas D."/>
            <person name="Bentzer J."/>
            <person name="Ahren D."/>
            <person name="Johansson T."/>
            <person name="Persson P."/>
            <person name="Tunlid A."/>
        </authorList>
    </citation>
    <scope>NUCLEOTIDE SEQUENCE [LARGE SCALE GENOMIC DNA]</scope>
    <source>
        <strain evidence="4 5">CBS 146.42</strain>
    </source>
</reference>
<dbReference type="PANTHER" id="PTHR31649">
    <property type="entry name" value="AGAP009604-PA"/>
    <property type="match status" value="1"/>
</dbReference>
<gene>
    <name evidence="4" type="ORF">D9756_007414</name>
</gene>
<evidence type="ECO:0000256" key="1">
    <source>
        <dbReference type="ARBA" id="ARBA00022801"/>
    </source>
</evidence>
<dbReference type="PANTHER" id="PTHR31649:SF1">
    <property type="entry name" value="FARNESOIC ACID O-METHYL TRANSFERASE DOMAIN-CONTAINING PROTEIN"/>
    <property type="match status" value="1"/>
</dbReference>
<accession>A0A8H5D1C5</accession>
<dbReference type="InterPro" id="IPR036573">
    <property type="entry name" value="CBM_sf_5/12"/>
</dbReference>
<name>A0A8H5D1C5_9AGAR</name>
<protein>
    <recommendedName>
        <fullName evidence="3">Chitin-binding type-3 domain-containing protein</fullName>
    </recommendedName>
</protein>
<comment type="caution">
    <text evidence="4">The sequence shown here is derived from an EMBL/GenBank/DDBJ whole genome shotgun (WGS) entry which is preliminary data.</text>
</comment>
<keyword evidence="5" id="KW-1185">Reference proteome</keyword>
<dbReference type="InterPro" id="IPR003610">
    <property type="entry name" value="CBM5/12"/>
</dbReference>
<dbReference type="Proteomes" id="UP000559027">
    <property type="component" value="Unassembled WGS sequence"/>
</dbReference>
<feature type="domain" description="Chitin-binding type-3" evidence="3">
    <location>
        <begin position="5"/>
        <end position="45"/>
    </location>
</feature>
<dbReference type="SUPFAM" id="SSF51055">
    <property type="entry name" value="Carbohydrate binding domain"/>
    <property type="match status" value="1"/>
</dbReference>
<dbReference type="GO" id="GO:0004553">
    <property type="term" value="F:hydrolase activity, hydrolyzing O-glycosyl compounds"/>
    <property type="evidence" value="ECO:0007669"/>
    <property type="project" value="InterPro"/>
</dbReference>
<dbReference type="Pfam" id="PF02839">
    <property type="entry name" value="CBM_5_12"/>
    <property type="match status" value="1"/>
</dbReference>
<dbReference type="EMBL" id="JAACJO010000012">
    <property type="protein sequence ID" value="KAF5351874.1"/>
    <property type="molecule type" value="Genomic_DNA"/>
</dbReference>
<dbReference type="Pfam" id="PF11901">
    <property type="entry name" value="DM9"/>
    <property type="match status" value="1"/>
</dbReference>
<feature type="compositionally biased region" description="Low complexity" evidence="2">
    <location>
        <begin position="62"/>
        <end position="79"/>
    </location>
</feature>
<dbReference type="GO" id="GO:0005975">
    <property type="term" value="P:carbohydrate metabolic process"/>
    <property type="evidence" value="ECO:0007669"/>
    <property type="project" value="InterPro"/>
</dbReference>
<evidence type="ECO:0000256" key="2">
    <source>
        <dbReference type="SAM" id="MobiDB-lite"/>
    </source>
</evidence>